<dbReference type="PROSITE" id="PS51257">
    <property type="entry name" value="PROKAR_LIPOPROTEIN"/>
    <property type="match status" value="1"/>
</dbReference>
<reference evidence="1 2" key="1">
    <citation type="submission" date="2014-08" db="EMBL/GenBank/DDBJ databases">
        <title>Whole genome shotgun sequence of Sphingomonas paucimobilis NBRC 13935.</title>
        <authorList>
            <person name="Hosoyama A."/>
            <person name="Hashimoto M."/>
            <person name="Hosoyama Y."/>
            <person name="Noguchi M."/>
            <person name="Uohara A."/>
            <person name="Ohji S."/>
            <person name="Katano-Makiyama Y."/>
            <person name="Ichikawa N."/>
            <person name="Kimura A."/>
            <person name="Yamazoe A."/>
            <person name="Fujita N."/>
        </authorList>
    </citation>
    <scope>NUCLEOTIDE SEQUENCE [LARGE SCALE GENOMIC DNA]</scope>
    <source>
        <strain evidence="1 2">NBRC 13935</strain>
    </source>
</reference>
<dbReference type="Proteomes" id="UP000032025">
    <property type="component" value="Unassembled WGS sequence"/>
</dbReference>
<sequence length="166" mass="17423">MKRAHAIAAALGFLAAACGSPTHGDAEAVKSGRPSSPCRAQVPANLSLAPAQWLGDCSNGVADGLGVMRAGKAEPYEFFAGRMAGGKLVDGVLLRRDGLMMVAIRFDKNRRVVVSDGLKASEDEDVFRTATASALATSRRFAAQNNLGSAAYYSRLADRIRTAPPE</sequence>
<evidence type="ECO:0000313" key="1">
    <source>
        <dbReference type="EMBL" id="GAN13705.1"/>
    </source>
</evidence>
<keyword evidence="2" id="KW-1185">Reference proteome</keyword>
<evidence type="ECO:0000313" key="2">
    <source>
        <dbReference type="Proteomes" id="UP000032025"/>
    </source>
</evidence>
<dbReference type="RefSeq" id="WP_126053481.1">
    <property type="nucleotide sequence ID" value="NZ_BBJS01000023.1"/>
</dbReference>
<protein>
    <submittedName>
        <fullName evidence="1">DNA, contig: SP623</fullName>
    </submittedName>
</protein>
<dbReference type="AlphaFoldDB" id="A0A0C9M271"/>
<name>A0A0C9M271_SPHPI</name>
<accession>A0A0C9M271</accession>
<comment type="caution">
    <text evidence="1">The sequence shown here is derived from an EMBL/GenBank/DDBJ whole genome shotgun (WGS) entry which is preliminary data.</text>
</comment>
<dbReference type="EMBL" id="BBJS01000023">
    <property type="protein sequence ID" value="GAN13705.1"/>
    <property type="molecule type" value="Genomic_DNA"/>
</dbReference>
<gene>
    <name evidence="1" type="ORF">SP6_23_01070</name>
</gene>
<dbReference type="GeneID" id="78527361"/>
<organism evidence="1 2">
    <name type="scientific">Sphingomonas paucimobilis NBRC 13935</name>
    <dbReference type="NCBI Taxonomy" id="1219050"/>
    <lineage>
        <taxon>Bacteria</taxon>
        <taxon>Pseudomonadati</taxon>
        <taxon>Pseudomonadota</taxon>
        <taxon>Alphaproteobacteria</taxon>
        <taxon>Sphingomonadales</taxon>
        <taxon>Sphingomonadaceae</taxon>
        <taxon>Sphingomonas</taxon>
    </lineage>
</organism>
<proteinExistence type="predicted"/>